<dbReference type="SUPFAM" id="SSF81383">
    <property type="entry name" value="F-box domain"/>
    <property type="match status" value="1"/>
</dbReference>
<name>A0A5N6ICK1_9EURO</name>
<dbReference type="OrthoDB" id="4191831at2759"/>
<organism evidence="1 2">
    <name type="scientific">Aspergillus pseudonomiae</name>
    <dbReference type="NCBI Taxonomy" id="1506151"/>
    <lineage>
        <taxon>Eukaryota</taxon>
        <taxon>Fungi</taxon>
        <taxon>Dikarya</taxon>
        <taxon>Ascomycota</taxon>
        <taxon>Pezizomycotina</taxon>
        <taxon>Eurotiomycetes</taxon>
        <taxon>Eurotiomycetidae</taxon>
        <taxon>Eurotiales</taxon>
        <taxon>Aspergillaceae</taxon>
        <taxon>Aspergillus</taxon>
        <taxon>Aspergillus subgen. Circumdati</taxon>
    </lineage>
</organism>
<dbReference type="AlphaFoldDB" id="A0A5N6ICK1"/>
<dbReference type="InterPro" id="IPR032675">
    <property type="entry name" value="LRR_dom_sf"/>
</dbReference>
<evidence type="ECO:0000313" key="2">
    <source>
        <dbReference type="Proteomes" id="UP000325579"/>
    </source>
</evidence>
<accession>A0A5N7DPI8</accession>
<sequence length="496" mass="56748">MEANHLKSPHMQNMFPTLPMDCWIAITDFLRPGDIVSLSAVCRDLHISLRPLVYNRVSWEWESVPVERILQLLRTVLQNPELALLIHHITIMSPPRNALLHDWNQAKVKPEIMKDATVCFADVVELAQTLVKNAEFPDASKWNEALGDGNPYAFVAILLSQLHDLKSLRLDYSFVWKLGFPGLMMKHALFSAPEGLLSRFTHLSIVDYGSNVPIAEEFDGLYNDFDTTAGYPLCDPDQFMAWFYLPAIQSLSIWLRSFQDVIADYNSQQANLGQLQTLVLARTTITDDEVQDILAQMASLKMLHLGLAYRWHDEIILEVPDFIIEGLESVSQTVETLSLGLEYYPYNEGYYSFDCQDEYSREQFQGFLQKFPRLRSAEVPITLLAGMNTDNTVNIGSFLPPTLEELCLHWDCEEVLRGLSESEFYDCVWRLLDDLHSHSPNLKRIMIRQMVCSPATREKRTKEHAKLQVAYAQAGIELQAVFDYLSPGLWTQDGYV</sequence>
<dbReference type="Proteomes" id="UP000325579">
    <property type="component" value="Unassembled WGS sequence"/>
</dbReference>
<dbReference type="Gene3D" id="3.80.10.10">
    <property type="entry name" value="Ribonuclease Inhibitor"/>
    <property type="match status" value="1"/>
</dbReference>
<accession>A0A5N6ICK1</accession>
<keyword evidence="2" id="KW-1185">Reference proteome</keyword>
<gene>
    <name evidence="1" type="ORF">BDV37DRAFT_171957</name>
</gene>
<dbReference type="CDD" id="cd09917">
    <property type="entry name" value="F-box_SF"/>
    <property type="match status" value="1"/>
</dbReference>
<protein>
    <submittedName>
        <fullName evidence="1">Uncharacterized protein</fullName>
    </submittedName>
</protein>
<reference evidence="1 2" key="1">
    <citation type="submission" date="2019-04" db="EMBL/GenBank/DDBJ databases">
        <authorList>
            <consortium name="DOE Joint Genome Institute"/>
            <person name="Mondo S."/>
            <person name="Kjaerbolling I."/>
            <person name="Vesth T."/>
            <person name="Frisvad J.C."/>
            <person name="Nybo J.L."/>
            <person name="Theobald S."/>
            <person name="Kildgaard S."/>
            <person name="Isbrandt T."/>
            <person name="Kuo A."/>
            <person name="Sato A."/>
            <person name="Lyhne E.K."/>
            <person name="Kogle M.E."/>
            <person name="Wiebenga A."/>
            <person name="Kun R.S."/>
            <person name="Lubbers R.J."/>
            <person name="Makela M.R."/>
            <person name="Barry K."/>
            <person name="Chovatia M."/>
            <person name="Clum A."/>
            <person name="Daum C."/>
            <person name="Haridas S."/>
            <person name="He G."/>
            <person name="LaButti K."/>
            <person name="Lipzen A."/>
            <person name="Riley R."/>
            <person name="Salamov A."/>
            <person name="Simmons B.A."/>
            <person name="Magnuson J.K."/>
            <person name="Henrissat B."/>
            <person name="Mortensen U.H."/>
            <person name="Larsen T.O."/>
            <person name="Devries R.P."/>
            <person name="Grigoriev I.V."/>
            <person name="Machida M."/>
            <person name="Baker S.E."/>
            <person name="Andersen M.R."/>
            <person name="Cantor M.N."/>
            <person name="Hua S.X."/>
        </authorList>
    </citation>
    <scope>NUCLEOTIDE SEQUENCE [LARGE SCALE GENOMIC DNA]</scope>
    <source>
        <strain evidence="1 2">CBS 119388</strain>
    </source>
</reference>
<dbReference type="InterPro" id="IPR036047">
    <property type="entry name" value="F-box-like_dom_sf"/>
</dbReference>
<evidence type="ECO:0000313" key="1">
    <source>
        <dbReference type="EMBL" id="KAE8408380.1"/>
    </source>
</evidence>
<dbReference type="GeneID" id="43664038"/>
<proteinExistence type="predicted"/>
<dbReference type="EMBL" id="ML736743">
    <property type="protein sequence ID" value="KAE8408380.1"/>
    <property type="molecule type" value="Genomic_DNA"/>
</dbReference>
<dbReference type="SUPFAM" id="SSF52047">
    <property type="entry name" value="RNI-like"/>
    <property type="match status" value="1"/>
</dbReference>
<dbReference type="RefSeq" id="XP_031945699.1">
    <property type="nucleotide sequence ID" value="XM_032079347.1"/>
</dbReference>